<dbReference type="GO" id="GO:0016757">
    <property type="term" value="F:glycosyltransferase activity"/>
    <property type="evidence" value="ECO:0007669"/>
    <property type="project" value="UniProtKB-KW"/>
</dbReference>
<gene>
    <name evidence="6" type="primary">wbbL_1</name>
    <name evidence="6" type="ORF">ERS852392_00644</name>
</gene>
<reference evidence="6 7" key="1">
    <citation type="submission" date="2015-09" db="EMBL/GenBank/DDBJ databases">
        <authorList>
            <consortium name="Pathogen Informatics"/>
        </authorList>
    </citation>
    <scope>NUCLEOTIDE SEQUENCE [LARGE SCALE GENOMIC DNA]</scope>
    <source>
        <strain evidence="6 7">2789STDY5608835</strain>
    </source>
</reference>
<keyword evidence="4 6" id="KW-0808">Transferase</keyword>
<dbReference type="InterPro" id="IPR029044">
    <property type="entry name" value="Nucleotide-diphossugar_trans"/>
</dbReference>
<dbReference type="Gene3D" id="3.90.550.10">
    <property type="entry name" value="Spore Coat Polysaccharide Biosynthesis Protein SpsA, Chain A"/>
    <property type="match status" value="1"/>
</dbReference>
<comment type="similarity">
    <text evidence="2">Belongs to the glycosyltransferase 2 family.</text>
</comment>
<dbReference type="SUPFAM" id="SSF53448">
    <property type="entry name" value="Nucleotide-diphospho-sugar transferases"/>
    <property type="match status" value="1"/>
</dbReference>
<evidence type="ECO:0000313" key="6">
    <source>
        <dbReference type="EMBL" id="CUN52851.1"/>
    </source>
</evidence>
<dbReference type="CDD" id="cd04186">
    <property type="entry name" value="GT_2_like_c"/>
    <property type="match status" value="1"/>
</dbReference>
<feature type="domain" description="Glycosyltransferase 2-like" evidence="5">
    <location>
        <begin position="10"/>
        <end position="182"/>
    </location>
</feature>
<name>A0A173XLS1_9FIRM</name>
<evidence type="ECO:0000313" key="7">
    <source>
        <dbReference type="Proteomes" id="UP000095395"/>
    </source>
</evidence>
<proteinExistence type="inferred from homology"/>
<dbReference type="PANTHER" id="PTHR43179:SF12">
    <property type="entry name" value="GALACTOFURANOSYLTRANSFERASE GLFT2"/>
    <property type="match status" value="1"/>
</dbReference>
<sequence>MTDKNPSIGIVIVNYNGAKYQNAAIKTIKEQTYQNYQIVVVDSASTDDSVELLVEAYGEDVTVLREKENCGFAAGSNIGIRYCLEHGADYILLLNNDVELDSLLLENLVADADENTVVVPKIYFYEPSDRIWAAGGILNWNHCETKHYGIEEKDIGQCDERQYVNFAPACCMLLHRSVFERVGYFDEAFFMYYEDTDLCVRLLENGYQILYEPEARMWHKVSSSSGGQNSKVSVYYIYRNQLYFMKKHSDKARFRGRCYAVLKAMTKAVTAPIRRKNDGVIFTAYLDYLKGKMYRKR</sequence>
<evidence type="ECO:0000256" key="2">
    <source>
        <dbReference type="ARBA" id="ARBA00006739"/>
    </source>
</evidence>
<keyword evidence="3 6" id="KW-0328">Glycosyltransferase</keyword>
<dbReference type="Pfam" id="PF00535">
    <property type="entry name" value="Glycos_transf_2"/>
    <property type="match status" value="1"/>
</dbReference>
<dbReference type="EC" id="2.4.-.-" evidence="6"/>
<evidence type="ECO:0000256" key="3">
    <source>
        <dbReference type="ARBA" id="ARBA00022676"/>
    </source>
</evidence>
<dbReference type="Proteomes" id="UP000095395">
    <property type="component" value="Unassembled WGS sequence"/>
</dbReference>
<dbReference type="RefSeq" id="WP_055301353.1">
    <property type="nucleotide sequence ID" value="NZ_CYYR01000003.1"/>
</dbReference>
<organism evidence="6 7">
    <name type="scientific">Roseburia inulinivorans</name>
    <dbReference type="NCBI Taxonomy" id="360807"/>
    <lineage>
        <taxon>Bacteria</taxon>
        <taxon>Bacillati</taxon>
        <taxon>Bacillota</taxon>
        <taxon>Clostridia</taxon>
        <taxon>Lachnospirales</taxon>
        <taxon>Lachnospiraceae</taxon>
        <taxon>Roseburia</taxon>
    </lineage>
</organism>
<dbReference type="InterPro" id="IPR001173">
    <property type="entry name" value="Glyco_trans_2-like"/>
</dbReference>
<evidence type="ECO:0000256" key="4">
    <source>
        <dbReference type="ARBA" id="ARBA00022679"/>
    </source>
</evidence>
<comment type="pathway">
    <text evidence="1">Cell wall biogenesis; cell wall polysaccharide biosynthesis.</text>
</comment>
<evidence type="ECO:0000256" key="1">
    <source>
        <dbReference type="ARBA" id="ARBA00004776"/>
    </source>
</evidence>
<dbReference type="AlphaFoldDB" id="A0A173XLS1"/>
<protein>
    <submittedName>
        <fullName evidence="6">dTDP-Rha:alpha-D-GlcNAc-pyrophosphate polyprenol, alpha-3-L-rhamnosyltransferase</fullName>
        <ecNumber evidence="6">2.4.-.-</ecNumber>
    </submittedName>
</protein>
<dbReference type="PANTHER" id="PTHR43179">
    <property type="entry name" value="RHAMNOSYLTRANSFERASE WBBL"/>
    <property type="match status" value="1"/>
</dbReference>
<accession>A0A173XLS1</accession>
<dbReference type="EMBL" id="CYYR01000003">
    <property type="protein sequence ID" value="CUN52851.1"/>
    <property type="molecule type" value="Genomic_DNA"/>
</dbReference>
<evidence type="ECO:0000259" key="5">
    <source>
        <dbReference type="Pfam" id="PF00535"/>
    </source>
</evidence>